<gene>
    <name evidence="3" type="ORF">AUR64_16385</name>
</gene>
<dbReference type="PANTHER" id="PTHR46268">
    <property type="entry name" value="STRESS RESPONSE PROTEIN NHAX"/>
    <property type="match status" value="1"/>
</dbReference>
<evidence type="ECO:0000313" key="3">
    <source>
        <dbReference type="EMBL" id="KTG09357.1"/>
    </source>
</evidence>
<reference evidence="3 4" key="1">
    <citation type="submission" date="2015-12" db="EMBL/GenBank/DDBJ databases">
        <title>Haloprofundus marisrubri gen. nov., sp. nov., an extremely halophilic archaeon isolated from the Discovery deep brine-seawater interface in the Red Sea.</title>
        <authorList>
            <person name="Zhang G."/>
            <person name="Stingl U."/>
            <person name="Rashid M."/>
        </authorList>
    </citation>
    <scope>NUCLEOTIDE SEQUENCE [LARGE SCALE GENOMIC DNA]</scope>
    <source>
        <strain evidence="3 4">SB9</strain>
    </source>
</reference>
<protein>
    <submittedName>
        <fullName evidence="3">Universal stress protein UspA</fullName>
    </submittedName>
</protein>
<keyword evidence="4" id="KW-1185">Reference proteome</keyword>
<dbReference type="SUPFAM" id="SSF52402">
    <property type="entry name" value="Adenine nucleotide alpha hydrolases-like"/>
    <property type="match status" value="1"/>
</dbReference>
<dbReference type="Proteomes" id="UP000054387">
    <property type="component" value="Unassembled WGS sequence"/>
</dbReference>
<evidence type="ECO:0000259" key="2">
    <source>
        <dbReference type="Pfam" id="PF00582"/>
    </source>
</evidence>
<accession>A0A0W1R7F5</accession>
<feature type="domain" description="UspA" evidence="2">
    <location>
        <begin position="1"/>
        <end position="145"/>
    </location>
</feature>
<dbReference type="CDD" id="cd00293">
    <property type="entry name" value="USP-like"/>
    <property type="match status" value="1"/>
</dbReference>
<dbReference type="InterPro" id="IPR014729">
    <property type="entry name" value="Rossmann-like_a/b/a_fold"/>
</dbReference>
<dbReference type="OrthoDB" id="307404at2157"/>
<organism evidence="3 4">
    <name type="scientific">Haloprofundus marisrubri</name>
    <dbReference type="NCBI Taxonomy" id="1514971"/>
    <lineage>
        <taxon>Archaea</taxon>
        <taxon>Methanobacteriati</taxon>
        <taxon>Methanobacteriota</taxon>
        <taxon>Stenosarchaea group</taxon>
        <taxon>Halobacteria</taxon>
        <taxon>Halobacteriales</taxon>
        <taxon>Haloferacaceae</taxon>
        <taxon>Haloprofundus</taxon>
    </lineage>
</organism>
<dbReference type="RefSeq" id="WP_058582509.1">
    <property type="nucleotide sequence ID" value="NZ_LOPU01000029.1"/>
</dbReference>
<dbReference type="PANTHER" id="PTHR46268:SF6">
    <property type="entry name" value="UNIVERSAL STRESS PROTEIN UP12"/>
    <property type="match status" value="1"/>
</dbReference>
<name>A0A0W1R7F5_9EURY</name>
<dbReference type="InterPro" id="IPR006016">
    <property type="entry name" value="UspA"/>
</dbReference>
<dbReference type="Gene3D" id="3.40.50.620">
    <property type="entry name" value="HUPs"/>
    <property type="match status" value="1"/>
</dbReference>
<evidence type="ECO:0000313" key="4">
    <source>
        <dbReference type="Proteomes" id="UP000054387"/>
    </source>
</evidence>
<sequence>MKRALVAVTDSERSKRLVREAGELAAGVGGDLVLLAVTAQSSYDDTRQSTVDAGAPGSAYSLGDARSDAEDLAETVANEALAGIDVEYETVGAVGHRADRVLGIANELDCDHIFLAGRRRSPTGKALFGDATQEVLLSFDGPVTVSLGDD</sequence>
<comment type="similarity">
    <text evidence="1">Belongs to the universal stress protein A family.</text>
</comment>
<dbReference type="AlphaFoldDB" id="A0A0W1R7F5"/>
<dbReference type="Pfam" id="PF00582">
    <property type="entry name" value="Usp"/>
    <property type="match status" value="1"/>
</dbReference>
<dbReference type="EMBL" id="LOPU01000029">
    <property type="protein sequence ID" value="KTG09357.1"/>
    <property type="molecule type" value="Genomic_DNA"/>
</dbReference>
<evidence type="ECO:0000256" key="1">
    <source>
        <dbReference type="ARBA" id="ARBA00008791"/>
    </source>
</evidence>
<comment type="caution">
    <text evidence="3">The sequence shown here is derived from an EMBL/GenBank/DDBJ whole genome shotgun (WGS) entry which is preliminary data.</text>
</comment>
<proteinExistence type="inferred from homology"/>